<feature type="transmembrane region" description="Helical" evidence="1">
    <location>
        <begin position="7"/>
        <end position="24"/>
    </location>
</feature>
<accession>A0A124F2N1</accession>
<keyword evidence="1" id="KW-0472">Membrane</keyword>
<reference evidence="2 3" key="1">
    <citation type="submission" date="2015-10" db="EMBL/GenBank/DDBJ databases">
        <title>Genome sequence of Chryseobacterium greenlandense.</title>
        <authorList>
            <person name="Newman J."/>
            <person name="Fischer K."/>
            <person name="Miller J."/>
        </authorList>
    </citation>
    <scope>NUCLEOTIDE SEQUENCE [LARGE SCALE GENOMIC DNA]</scope>
    <source>
        <strain evidence="2 3">UMB34</strain>
    </source>
</reference>
<keyword evidence="1" id="KW-1133">Transmembrane helix</keyword>
<dbReference type="Proteomes" id="UP000054388">
    <property type="component" value="Unassembled WGS sequence"/>
</dbReference>
<sequence length="170" mass="18966">MNRKQKIISVIGFCLTLLIHFFWVSKDLSPKIQWADVKAISINSISGYEMYFQDGEYYFGLSYALAIAFTLFAFSRIKIDRKKGATGFFGGITFSALLATFGCLMIGCCGSPMAIVYINMFGSSYLNVAKPLMFVITLISVVYAYRKMTKNKTCESCEDSSCTTEIDPSP</sequence>
<dbReference type="RefSeq" id="WP_059137257.1">
    <property type="nucleotide sequence ID" value="NZ_LMAI01000007.1"/>
</dbReference>
<feature type="transmembrane region" description="Helical" evidence="1">
    <location>
        <begin position="124"/>
        <end position="145"/>
    </location>
</feature>
<evidence type="ECO:0000313" key="2">
    <source>
        <dbReference type="EMBL" id="KUJ55349.1"/>
    </source>
</evidence>
<dbReference type="EMBL" id="LMAI01000007">
    <property type="protein sequence ID" value="KUJ55349.1"/>
    <property type="molecule type" value="Genomic_DNA"/>
</dbReference>
<name>A0A124F2N1_9FLAO</name>
<keyword evidence="1" id="KW-0812">Transmembrane</keyword>
<feature type="transmembrane region" description="Helical" evidence="1">
    <location>
        <begin position="87"/>
        <end position="118"/>
    </location>
</feature>
<organism evidence="2 3">
    <name type="scientific">Chryseobacterium aquaticum subsp. greenlandense</name>
    <dbReference type="NCBI Taxonomy" id="345663"/>
    <lineage>
        <taxon>Bacteria</taxon>
        <taxon>Pseudomonadati</taxon>
        <taxon>Bacteroidota</taxon>
        <taxon>Flavobacteriia</taxon>
        <taxon>Flavobacteriales</taxon>
        <taxon>Weeksellaceae</taxon>
        <taxon>Chryseobacterium group</taxon>
        <taxon>Chryseobacterium</taxon>
    </lineage>
</organism>
<proteinExistence type="predicted"/>
<evidence type="ECO:0000313" key="3">
    <source>
        <dbReference type="Proteomes" id="UP000054388"/>
    </source>
</evidence>
<evidence type="ECO:0000256" key="1">
    <source>
        <dbReference type="SAM" id="Phobius"/>
    </source>
</evidence>
<dbReference type="AlphaFoldDB" id="A0A124F2N1"/>
<gene>
    <name evidence="2" type="ORF">AR686_13310</name>
</gene>
<comment type="caution">
    <text evidence="2">The sequence shown here is derived from an EMBL/GenBank/DDBJ whole genome shotgun (WGS) entry which is preliminary data.</text>
</comment>
<feature type="transmembrane region" description="Helical" evidence="1">
    <location>
        <begin position="57"/>
        <end position="75"/>
    </location>
</feature>
<protein>
    <submittedName>
        <fullName evidence="2">Uncharacterized protein</fullName>
    </submittedName>
</protein>